<accession>A0ACB7CGC8</accession>
<evidence type="ECO:0000313" key="2">
    <source>
        <dbReference type="Proteomes" id="UP000768646"/>
    </source>
</evidence>
<keyword evidence="2" id="KW-1185">Reference proteome</keyword>
<evidence type="ECO:0000313" key="1">
    <source>
        <dbReference type="EMBL" id="KAG4304054.1"/>
    </source>
</evidence>
<sequence>MLPFFRFSKSYKQYKKKLLRDNKYSEKSLNFKKAIDESKEWFKPSNSSSIYHKRGRSSILGFRKSKFSTKSCLHSSKNFDKNNKNFETTDISRTNTIASFGSELSENTYFSSHTAKIDGFKIFKSKPRICLKDKVITTNNVFPIDTGSKRDSRNSCISSLADEMNNTEIRILLERDQRRRKRNKVIEKNPPKEYEKEHSLSIDSALDKKLLNFMSSNRLSDGIKDYNFKSKQKDFVELPSKHNNDSILKDINDSWASHSIKMDHSSVSTDILLNNSQNDLQKTEHTVLFSEKNDINLEAKEMLNNQQKDLSFIVDNDLLSYLQDQNSQKNSLDFKYPKLFLSNHFIQNNSENKNGFIFRSSIPSFSQSHILQEQTSVLQSHENSQLSEKTSLDKNLVHTINIDPKVDNVDNYSLPTVFDPPFSTILSPSKLDYSKLQLSTLKNGSFSSNNPELSKNVYSFVTDNFLELFEFFHDFNLRSLVCF</sequence>
<protein>
    <submittedName>
        <fullName evidence="1">Uncharacterized protein</fullName>
    </submittedName>
</protein>
<comment type="caution">
    <text evidence="1">The sequence shown here is derived from an EMBL/GenBank/DDBJ whole genome shotgun (WGS) entry which is preliminary data.</text>
</comment>
<organism evidence="1 2">
    <name type="scientific">Pneumocystis oryctolagi</name>
    <dbReference type="NCBI Taxonomy" id="42067"/>
    <lineage>
        <taxon>Eukaryota</taxon>
        <taxon>Fungi</taxon>
        <taxon>Dikarya</taxon>
        <taxon>Ascomycota</taxon>
        <taxon>Taphrinomycotina</taxon>
        <taxon>Pneumocystomycetes</taxon>
        <taxon>Pneumocystaceae</taxon>
        <taxon>Pneumocystis</taxon>
    </lineage>
</organism>
<dbReference type="Proteomes" id="UP000768646">
    <property type="component" value="Unassembled WGS sequence"/>
</dbReference>
<dbReference type="EMBL" id="JABTEG010000012">
    <property type="protein sequence ID" value="KAG4304054.1"/>
    <property type="molecule type" value="Genomic_DNA"/>
</dbReference>
<proteinExistence type="predicted"/>
<reference evidence="1 2" key="1">
    <citation type="journal article" date="2021" name="Commun. Biol.">
        <title>Genomic insights into the host specific adaptation of the Pneumocystis genus.</title>
        <authorList>
            <person name="Cisse O.H."/>
            <person name="Ma L."/>
            <person name="Dekker J.P."/>
            <person name="Khil P.P."/>
            <person name="Youn J.-H."/>
            <person name="Brenchley J.M."/>
            <person name="Blair R."/>
            <person name="Pahar B."/>
            <person name="Chabe M."/>
            <person name="Van Rompay K.K.A."/>
            <person name="Keesler R."/>
            <person name="Sukura A."/>
            <person name="Hirsch V."/>
            <person name="Kutty G."/>
            <person name="Liu Y."/>
            <person name="Peng L."/>
            <person name="Chen J."/>
            <person name="Song J."/>
            <person name="Weissenbacher-Lang C."/>
            <person name="Xu J."/>
            <person name="Upham N.S."/>
            <person name="Stajich J.E."/>
            <person name="Cuomo C.A."/>
            <person name="Cushion M.T."/>
            <person name="Kovacs J.A."/>
        </authorList>
    </citation>
    <scope>NUCLEOTIDE SEQUENCE [LARGE SCALE GENOMIC DNA]</scope>
    <source>
        <strain evidence="1 2">RABM</strain>
    </source>
</reference>
<gene>
    <name evidence="1" type="ORF">PORY_002577</name>
</gene>
<name>A0ACB7CGC8_9ASCO</name>